<proteinExistence type="predicted"/>
<comment type="catalytic activity">
    <reaction evidence="19">
        <text>L-glutamate(out) = L-glutamate(in)</text>
        <dbReference type="Rhea" id="RHEA:66336"/>
        <dbReference type="ChEBI" id="CHEBI:29985"/>
    </reaction>
    <physiologicalReaction direction="left-to-right" evidence="19">
        <dbReference type="Rhea" id="RHEA:66337"/>
    </physiologicalReaction>
</comment>
<feature type="transmembrane region" description="Helical" evidence="26">
    <location>
        <begin position="334"/>
        <end position="354"/>
    </location>
</feature>
<evidence type="ECO:0000256" key="18">
    <source>
        <dbReference type="ARBA" id="ARBA00051403"/>
    </source>
</evidence>
<keyword evidence="14" id="KW-0968">Cytoplasmic vesicle</keyword>
<feature type="signal peptide" evidence="27">
    <location>
        <begin position="1"/>
        <end position="16"/>
    </location>
</feature>
<evidence type="ECO:0000256" key="15">
    <source>
        <dbReference type="ARBA" id="ARBA00050101"/>
    </source>
</evidence>
<feature type="transmembrane region" description="Helical" evidence="26">
    <location>
        <begin position="163"/>
        <end position="185"/>
    </location>
</feature>
<dbReference type="Proteomes" id="UP001209878">
    <property type="component" value="Unassembled WGS sequence"/>
</dbReference>
<comment type="catalytic activity">
    <reaction evidence="20">
        <text>D-glucuronate(out) + H(+)(out) = D-glucuronate(in) + H(+)(in)</text>
        <dbReference type="Rhea" id="RHEA:72591"/>
        <dbReference type="ChEBI" id="CHEBI:15378"/>
        <dbReference type="ChEBI" id="CHEBI:58720"/>
    </reaction>
    <physiologicalReaction direction="left-to-right" evidence="20">
        <dbReference type="Rhea" id="RHEA:72592"/>
    </physiologicalReaction>
</comment>
<comment type="catalytic activity">
    <reaction evidence="15">
        <text>2 nitrate(out) + H(+)(out) = 2 nitrate(in) + H(+)(in)</text>
        <dbReference type="Rhea" id="RHEA:71539"/>
        <dbReference type="ChEBI" id="CHEBI:15378"/>
        <dbReference type="ChEBI" id="CHEBI:17632"/>
    </reaction>
    <physiologicalReaction direction="left-to-right" evidence="15">
        <dbReference type="Rhea" id="RHEA:71540"/>
    </physiologicalReaction>
</comment>
<feature type="transmembrane region" description="Helical" evidence="26">
    <location>
        <begin position="260"/>
        <end position="279"/>
    </location>
</feature>
<dbReference type="GO" id="GO:0005765">
    <property type="term" value="C:lysosomal membrane"/>
    <property type="evidence" value="ECO:0007669"/>
    <property type="project" value="UniProtKB-SubCell"/>
</dbReference>
<organism evidence="29 30">
    <name type="scientific">Ridgeia piscesae</name>
    <name type="common">Tubeworm</name>
    <dbReference type="NCBI Taxonomy" id="27915"/>
    <lineage>
        <taxon>Eukaryota</taxon>
        <taxon>Metazoa</taxon>
        <taxon>Spiralia</taxon>
        <taxon>Lophotrochozoa</taxon>
        <taxon>Annelida</taxon>
        <taxon>Polychaeta</taxon>
        <taxon>Sedentaria</taxon>
        <taxon>Canalipalpata</taxon>
        <taxon>Sabellida</taxon>
        <taxon>Siboglinidae</taxon>
        <taxon>Ridgeia</taxon>
    </lineage>
</organism>
<evidence type="ECO:0000259" key="28">
    <source>
        <dbReference type="PROSITE" id="PS50850"/>
    </source>
</evidence>
<dbReference type="InterPro" id="IPR011701">
    <property type="entry name" value="MFS"/>
</dbReference>
<dbReference type="PANTHER" id="PTHR11662:SF399">
    <property type="entry name" value="FI19708P1-RELATED"/>
    <property type="match status" value="1"/>
</dbReference>
<evidence type="ECO:0000256" key="26">
    <source>
        <dbReference type="SAM" id="Phobius"/>
    </source>
</evidence>
<dbReference type="PANTHER" id="PTHR11662">
    <property type="entry name" value="SOLUTE CARRIER FAMILY 17"/>
    <property type="match status" value="1"/>
</dbReference>
<comment type="catalytic activity">
    <reaction evidence="16">
        <text>L-aspartate(out) = L-aspartate(in)</text>
        <dbReference type="Rhea" id="RHEA:66332"/>
        <dbReference type="ChEBI" id="CHEBI:29991"/>
    </reaction>
    <physiologicalReaction direction="left-to-right" evidence="16">
        <dbReference type="Rhea" id="RHEA:66333"/>
    </physiologicalReaction>
</comment>
<feature type="chain" id="PRO_5042031053" description="Sialin" evidence="27">
    <location>
        <begin position="17"/>
        <end position="489"/>
    </location>
</feature>
<evidence type="ECO:0000256" key="23">
    <source>
        <dbReference type="ARBA" id="ARBA00080244"/>
    </source>
</evidence>
<evidence type="ECO:0000256" key="14">
    <source>
        <dbReference type="ARBA" id="ARBA00023329"/>
    </source>
</evidence>
<name>A0AAD9NVW0_RIDPI</name>
<evidence type="ECO:0000256" key="27">
    <source>
        <dbReference type="SAM" id="SignalP"/>
    </source>
</evidence>
<evidence type="ECO:0000256" key="1">
    <source>
        <dbReference type="ARBA" id="ARBA00004432"/>
    </source>
</evidence>
<dbReference type="FunFam" id="1.20.1250.20:FF:000003">
    <property type="entry name" value="Solute carrier family 17 member 3"/>
    <property type="match status" value="1"/>
</dbReference>
<keyword evidence="11 26" id="KW-0472">Membrane</keyword>
<evidence type="ECO:0000256" key="10">
    <source>
        <dbReference type="ARBA" id="ARBA00023018"/>
    </source>
</evidence>
<feature type="transmembrane region" description="Helical" evidence="26">
    <location>
        <begin position="299"/>
        <end position="322"/>
    </location>
</feature>
<dbReference type="FunFam" id="1.20.1250.20:FF:000067">
    <property type="entry name" value="sialin isoform X2"/>
    <property type="match status" value="1"/>
</dbReference>
<keyword evidence="10" id="KW-0770">Synapse</keyword>
<dbReference type="GO" id="GO:0046942">
    <property type="term" value="P:carboxylic acid transport"/>
    <property type="evidence" value="ECO:0007669"/>
    <property type="project" value="UniProtKB-ARBA"/>
</dbReference>
<feature type="domain" description="Major facilitator superfamily (MFS) profile" evidence="28">
    <location>
        <begin position="1"/>
        <end position="452"/>
    </location>
</feature>
<evidence type="ECO:0000256" key="4">
    <source>
        <dbReference type="ARBA" id="ARBA00004656"/>
    </source>
</evidence>
<keyword evidence="9 26" id="KW-1133">Transmembrane helix</keyword>
<evidence type="ECO:0000256" key="17">
    <source>
        <dbReference type="ARBA" id="ARBA00050625"/>
    </source>
</evidence>
<reference evidence="29" key="1">
    <citation type="journal article" date="2023" name="Mol. Biol. Evol.">
        <title>Third-Generation Sequencing Reveals the Adaptive Role of the Epigenome in Three Deep-Sea Polychaetes.</title>
        <authorList>
            <person name="Perez M."/>
            <person name="Aroh O."/>
            <person name="Sun Y."/>
            <person name="Lan Y."/>
            <person name="Juniper S.K."/>
            <person name="Young C.R."/>
            <person name="Angers B."/>
            <person name="Qian P.Y."/>
        </authorList>
    </citation>
    <scope>NUCLEOTIDE SEQUENCE</scope>
    <source>
        <strain evidence="29">R07B-5</strain>
    </source>
</reference>
<dbReference type="EMBL" id="JAODUO010000376">
    <property type="protein sequence ID" value="KAK2181869.1"/>
    <property type="molecule type" value="Genomic_DNA"/>
</dbReference>
<evidence type="ECO:0000256" key="19">
    <source>
        <dbReference type="ARBA" id="ARBA00051447"/>
    </source>
</evidence>
<dbReference type="AlphaFoldDB" id="A0AAD9NVW0"/>
<dbReference type="Gene3D" id="1.20.1250.20">
    <property type="entry name" value="MFS general substrate transporter like domains"/>
    <property type="match status" value="2"/>
</dbReference>
<evidence type="ECO:0000256" key="16">
    <source>
        <dbReference type="ARBA" id="ARBA00050554"/>
    </source>
</evidence>
<feature type="transmembrane region" description="Helical" evidence="26">
    <location>
        <begin position="75"/>
        <end position="96"/>
    </location>
</feature>
<evidence type="ECO:0000256" key="2">
    <source>
        <dbReference type="ARBA" id="ARBA00004554"/>
    </source>
</evidence>
<protein>
    <recommendedName>
        <fullName evidence="22">Sialin</fullName>
    </recommendedName>
    <alternativeName>
        <fullName evidence="25">H(+)/nitrate cotransporter</fullName>
    </alternativeName>
    <alternativeName>
        <fullName evidence="23">H(+)/sialic acid cotransporter</fullName>
    </alternativeName>
    <alternativeName>
        <fullName evidence="24">Vesicular excitatory amino acid transporter</fullName>
    </alternativeName>
</protein>
<dbReference type="Pfam" id="PF07690">
    <property type="entry name" value="MFS_1"/>
    <property type="match status" value="1"/>
</dbReference>
<dbReference type="GO" id="GO:0030672">
    <property type="term" value="C:synaptic vesicle membrane"/>
    <property type="evidence" value="ECO:0007669"/>
    <property type="project" value="UniProtKB-SubCell"/>
</dbReference>
<dbReference type="InterPro" id="IPR020846">
    <property type="entry name" value="MFS_dom"/>
</dbReference>
<keyword evidence="8" id="KW-0769">Symport</keyword>
<evidence type="ECO:0000256" key="3">
    <source>
        <dbReference type="ARBA" id="ARBA00004638"/>
    </source>
</evidence>
<keyword evidence="5" id="KW-0813">Transport</keyword>
<keyword evidence="13" id="KW-0458">Lysosome</keyword>
<evidence type="ECO:0000256" key="5">
    <source>
        <dbReference type="ARBA" id="ARBA00022448"/>
    </source>
</evidence>
<evidence type="ECO:0000256" key="13">
    <source>
        <dbReference type="ARBA" id="ARBA00023228"/>
    </source>
</evidence>
<dbReference type="SUPFAM" id="SSF103473">
    <property type="entry name" value="MFS general substrate transporter"/>
    <property type="match status" value="1"/>
</dbReference>
<dbReference type="GO" id="GO:0016323">
    <property type="term" value="C:basolateral plasma membrane"/>
    <property type="evidence" value="ECO:0007669"/>
    <property type="project" value="UniProtKB-SubCell"/>
</dbReference>
<evidence type="ECO:0000256" key="11">
    <source>
        <dbReference type="ARBA" id="ARBA00023136"/>
    </source>
</evidence>
<gene>
    <name evidence="29" type="ORF">NP493_378g02034</name>
</gene>
<evidence type="ECO:0000313" key="29">
    <source>
        <dbReference type="EMBL" id="KAK2181869.1"/>
    </source>
</evidence>
<evidence type="ECO:0000256" key="9">
    <source>
        <dbReference type="ARBA" id="ARBA00022989"/>
    </source>
</evidence>
<dbReference type="CDD" id="cd17318">
    <property type="entry name" value="MFS_SLC17"/>
    <property type="match status" value="1"/>
</dbReference>
<comment type="caution">
    <text evidence="29">The sequence shown here is derived from an EMBL/GenBank/DDBJ whole genome shotgun (WGS) entry which is preliminary data.</text>
</comment>
<evidence type="ECO:0000256" key="25">
    <source>
        <dbReference type="ARBA" id="ARBA00081925"/>
    </source>
</evidence>
<keyword evidence="12" id="KW-0325">Glycoprotein</keyword>
<dbReference type="InterPro" id="IPR050382">
    <property type="entry name" value="MFS_Na/Anion_cotransporter"/>
</dbReference>
<dbReference type="InterPro" id="IPR036259">
    <property type="entry name" value="MFS_trans_sf"/>
</dbReference>
<comment type="function">
    <text evidence="21">Receptor for CM101, a polysaccharide produced by group B Streptococcus with antipathoangiogenic properties.</text>
</comment>
<evidence type="ECO:0000256" key="21">
    <source>
        <dbReference type="ARBA" id="ARBA00056891"/>
    </source>
</evidence>
<dbReference type="GO" id="GO:0006820">
    <property type="term" value="P:monoatomic anion transport"/>
    <property type="evidence" value="ECO:0007669"/>
    <property type="project" value="TreeGrafter"/>
</dbReference>
<evidence type="ECO:0000256" key="6">
    <source>
        <dbReference type="ARBA" id="ARBA00022475"/>
    </source>
</evidence>
<dbReference type="GO" id="GO:0015293">
    <property type="term" value="F:symporter activity"/>
    <property type="evidence" value="ECO:0007669"/>
    <property type="project" value="UniProtKB-KW"/>
</dbReference>
<evidence type="ECO:0000256" key="8">
    <source>
        <dbReference type="ARBA" id="ARBA00022847"/>
    </source>
</evidence>
<evidence type="ECO:0000256" key="7">
    <source>
        <dbReference type="ARBA" id="ARBA00022692"/>
    </source>
</evidence>
<keyword evidence="7 26" id="KW-0812">Transmembrane</keyword>
<evidence type="ECO:0000313" key="30">
    <source>
        <dbReference type="Proteomes" id="UP001209878"/>
    </source>
</evidence>
<evidence type="ECO:0000256" key="12">
    <source>
        <dbReference type="ARBA" id="ARBA00023180"/>
    </source>
</evidence>
<feature type="transmembrane region" description="Helical" evidence="26">
    <location>
        <begin position="394"/>
        <end position="414"/>
    </location>
</feature>
<keyword evidence="30" id="KW-1185">Reference proteome</keyword>
<evidence type="ECO:0000256" key="24">
    <source>
        <dbReference type="ARBA" id="ARBA00081195"/>
    </source>
</evidence>
<accession>A0AAD9NVW0</accession>
<evidence type="ECO:0000256" key="22">
    <source>
        <dbReference type="ARBA" id="ARBA00069713"/>
    </source>
</evidence>
<feature type="transmembrane region" description="Helical" evidence="26">
    <location>
        <begin position="103"/>
        <end position="122"/>
    </location>
</feature>
<comment type="catalytic activity">
    <reaction evidence="17">
        <text>N-acetylneuraminate(in) + H(+)(in) = N-acetylneuraminate(out) + H(+)(out)</text>
        <dbReference type="Rhea" id="RHEA:28987"/>
        <dbReference type="ChEBI" id="CHEBI:15378"/>
        <dbReference type="ChEBI" id="CHEBI:35418"/>
    </reaction>
    <physiologicalReaction direction="right-to-left" evidence="17">
        <dbReference type="Rhea" id="RHEA:28989"/>
    </physiologicalReaction>
</comment>
<feature type="transmembrane region" description="Helical" evidence="26">
    <location>
        <begin position="197"/>
        <end position="215"/>
    </location>
</feature>
<dbReference type="PROSITE" id="PS50850">
    <property type="entry name" value="MFS"/>
    <property type="match status" value="1"/>
</dbReference>
<keyword evidence="27" id="KW-0732">Signal</keyword>
<comment type="subcellular location">
    <subcellularLocation>
        <location evidence="2">Basolateral cell membrane</location>
        <topology evidence="2">Multi-pass membrane protein</topology>
    </subcellularLocation>
    <subcellularLocation>
        <location evidence="3">Cytoplasmic vesicle</location>
        <location evidence="3">Secretory vesicle membrane</location>
        <topology evidence="3">Multi-pass membrane protein</topology>
    </subcellularLocation>
    <subcellularLocation>
        <location evidence="1">Cytoplasmic vesicle</location>
        <location evidence="1">Secretory vesicle</location>
        <location evidence="1">Synaptic vesicle membrane</location>
    </subcellularLocation>
    <subcellularLocation>
        <location evidence="4">Lysosome membrane</location>
    </subcellularLocation>
</comment>
<feature type="transmembrane region" description="Helical" evidence="26">
    <location>
        <begin position="128"/>
        <end position="151"/>
    </location>
</feature>
<feature type="transmembrane region" description="Helical" evidence="26">
    <location>
        <begin position="426"/>
        <end position="447"/>
    </location>
</feature>
<feature type="transmembrane region" description="Helical" evidence="26">
    <location>
        <begin position="360"/>
        <end position="382"/>
    </location>
</feature>
<keyword evidence="6" id="KW-1003">Cell membrane</keyword>
<comment type="catalytic activity">
    <reaction evidence="18">
        <text>N-acetyl-L-aspartyl-L-glutamate(out) = N-acetyl-L-aspartyl-L-glutamate(in)</text>
        <dbReference type="Rhea" id="RHEA:72599"/>
        <dbReference type="ChEBI" id="CHEBI:76931"/>
    </reaction>
    <physiologicalReaction direction="left-to-right" evidence="18">
        <dbReference type="Rhea" id="RHEA:72600"/>
    </physiologicalReaction>
</comment>
<sequence>MLLAIVGFFAFVNLYALRVNMSVAMVCMVNQTALLDTSRQDNVTAVPADDRCVARTQDQTVMEGDFAWSKEVQGVILGSFFWGYLITQVPGGWLANRFSAKRVLGYFMLMTAGATLLMPAGARFGASAVVLLRIVAGIGEGVVFPAMHHLWAKWAPPLERSKLMGFTYAGAQIGNVLTMPISAMLCEYGFDGGWPSIFYVLGAFGVVWFIAWMLLTADSPSEHPHIGEAERRYIEASLGASKYPERKVPIPWSSFARSGAVWAIIVVHTGCNWGTYTLLTNIPSYMREVLKFDIKSNGLFSAIPYICFWMCINIAGISADALKARGWRTKTVRKLSQTLGSLLPAIFLVATGYVTCATPYVGVVMLAIAVGFSGFQYGGFLVNHVDIAPRYAGLLFGISNTAATLPGIIAPYTIGKITTNQTQAEWRTVFYLTAAIYVVGWVVYVLLAEGEVQSWADTSPVGAPVDTKVDAEDVADNEASKAMLTTSKI</sequence>
<evidence type="ECO:0000256" key="20">
    <source>
        <dbReference type="ARBA" id="ARBA00051612"/>
    </source>
</evidence>